<protein>
    <submittedName>
        <fullName evidence="1">Uncharacterized protein</fullName>
    </submittedName>
</protein>
<keyword evidence="2" id="KW-1185">Reference proteome</keyword>
<name>A0ABD1UX51_9LAMI</name>
<reference evidence="2" key="1">
    <citation type="submission" date="2024-07" db="EMBL/GenBank/DDBJ databases">
        <title>Two chromosome-level genome assemblies of Korean endemic species Abeliophyllum distichum and Forsythia ovata (Oleaceae).</title>
        <authorList>
            <person name="Jang H."/>
        </authorList>
    </citation>
    <scope>NUCLEOTIDE SEQUENCE [LARGE SCALE GENOMIC DNA]</scope>
</reference>
<organism evidence="1 2">
    <name type="scientific">Forsythia ovata</name>
    <dbReference type="NCBI Taxonomy" id="205694"/>
    <lineage>
        <taxon>Eukaryota</taxon>
        <taxon>Viridiplantae</taxon>
        <taxon>Streptophyta</taxon>
        <taxon>Embryophyta</taxon>
        <taxon>Tracheophyta</taxon>
        <taxon>Spermatophyta</taxon>
        <taxon>Magnoliopsida</taxon>
        <taxon>eudicotyledons</taxon>
        <taxon>Gunneridae</taxon>
        <taxon>Pentapetalae</taxon>
        <taxon>asterids</taxon>
        <taxon>lamiids</taxon>
        <taxon>Lamiales</taxon>
        <taxon>Oleaceae</taxon>
        <taxon>Forsythieae</taxon>
        <taxon>Forsythia</taxon>
    </lineage>
</organism>
<evidence type="ECO:0000313" key="1">
    <source>
        <dbReference type="EMBL" id="KAL2529635.1"/>
    </source>
</evidence>
<proteinExistence type="predicted"/>
<dbReference type="EMBL" id="JBFOLJ010000006">
    <property type="protein sequence ID" value="KAL2529635.1"/>
    <property type="molecule type" value="Genomic_DNA"/>
</dbReference>
<accession>A0ABD1UX51</accession>
<dbReference type="AlphaFoldDB" id="A0ABD1UX51"/>
<gene>
    <name evidence="1" type="ORF">Fot_22236</name>
</gene>
<evidence type="ECO:0000313" key="2">
    <source>
        <dbReference type="Proteomes" id="UP001604277"/>
    </source>
</evidence>
<sequence>MAKRWMRGHNCLFSSGFNKQGSCGRVIEVGDRVGVKAKKKPHNRWPKMRPALGRMNASIARQLDEKLSASANAASMVQSKIKEMDLEQSLSNDVSYGPSPLSLQYNALREKENEIVTNKSEGNEKKVGLIWCPNGA</sequence>
<comment type="caution">
    <text evidence="1">The sequence shown here is derived from an EMBL/GenBank/DDBJ whole genome shotgun (WGS) entry which is preliminary data.</text>
</comment>
<dbReference type="Proteomes" id="UP001604277">
    <property type="component" value="Unassembled WGS sequence"/>
</dbReference>